<dbReference type="GO" id="GO:0006260">
    <property type="term" value="P:DNA replication"/>
    <property type="evidence" value="ECO:0007669"/>
    <property type="project" value="InterPro"/>
</dbReference>
<evidence type="ECO:0000313" key="6">
    <source>
        <dbReference type="EMBL" id="ALG71534.1"/>
    </source>
</evidence>
<evidence type="ECO:0000313" key="7">
    <source>
        <dbReference type="Proteomes" id="UP000069935"/>
    </source>
</evidence>
<sequence>MNVWTFTGRLGADGELRTTQSGEKVLGFRVANDVGFGERKTTQWVDCSIWGRRAESLAPHLTKGKSVVVSGEVTLREYEKRDGTRGAGLSVRVAEIDFTGGAREEGGGSFGGGSSSGGYESRGGGSGGGYGGGGNYGGGQSGGGQSGGGRSGGGAPPRHEDLDDEIPF</sequence>
<dbReference type="GO" id="GO:0009295">
    <property type="term" value="C:nucleoid"/>
    <property type="evidence" value="ECO:0007669"/>
    <property type="project" value="TreeGrafter"/>
</dbReference>
<dbReference type="InterPro" id="IPR000424">
    <property type="entry name" value="Primosome_PriB/ssb"/>
</dbReference>
<dbReference type="NCBIfam" id="TIGR00621">
    <property type="entry name" value="ssb"/>
    <property type="match status" value="1"/>
</dbReference>
<dbReference type="GO" id="GO:0006310">
    <property type="term" value="P:DNA recombination"/>
    <property type="evidence" value="ECO:0007669"/>
    <property type="project" value="UniProtKB-KW"/>
</dbReference>
<dbReference type="Pfam" id="PF00436">
    <property type="entry name" value="SSB"/>
    <property type="match status" value="1"/>
</dbReference>
<dbReference type="Proteomes" id="UP000069935">
    <property type="component" value="Chromosome 1"/>
</dbReference>
<reference evidence="7" key="1">
    <citation type="submission" date="2015-08" db="EMBL/GenBank/DDBJ databases">
        <title>Complete Genome Sequence of Azospirillum thiophilum BV-S.</title>
        <authorList>
            <person name="Fomenkov A."/>
            <person name="Vincze T."/>
            <person name="Grabovich M."/>
            <person name="Dubinina G."/>
            <person name="Orlova M."/>
            <person name="Belousova E."/>
            <person name="Roberts R.J."/>
        </authorList>
    </citation>
    <scope>NUCLEOTIDE SEQUENCE [LARGE SCALE GENOMIC DNA]</scope>
    <source>
        <strain evidence="7">BV-S</strain>
    </source>
</reference>
<reference evidence="6 7" key="2">
    <citation type="journal article" date="2016" name="Genome Announc.">
        <title>Complete Genome Sequence of a Strain of Azospirillum thiophilum Isolated from a Sulfide Spring.</title>
        <authorList>
            <person name="Fomenkov A."/>
            <person name="Vincze T."/>
            <person name="Grabovich M."/>
            <person name="Anton B.P."/>
            <person name="Dubinina G."/>
            <person name="Orlova M."/>
            <person name="Belousova E."/>
            <person name="Roberts R.J."/>
        </authorList>
    </citation>
    <scope>NUCLEOTIDE SEQUENCE [LARGE SCALE GENOMIC DNA]</scope>
    <source>
        <strain evidence="6 7">BV-S</strain>
    </source>
</reference>
<dbReference type="PANTHER" id="PTHR10302:SF27">
    <property type="entry name" value="SINGLE-STRANDED DNA-BINDING PROTEIN"/>
    <property type="match status" value="1"/>
</dbReference>
<accession>A0AAC8VXX3</accession>
<dbReference type="SUPFAM" id="SSF50249">
    <property type="entry name" value="Nucleic acid-binding proteins"/>
    <property type="match status" value="1"/>
</dbReference>
<name>A0AAC8VXX3_9PROT</name>
<dbReference type="CDD" id="cd04496">
    <property type="entry name" value="SSB_OBF"/>
    <property type="match status" value="1"/>
</dbReference>
<dbReference type="Gene3D" id="2.40.50.140">
    <property type="entry name" value="Nucleic acid-binding proteins"/>
    <property type="match status" value="1"/>
</dbReference>
<dbReference type="KEGG" id="ati:AL072_12090"/>
<feature type="compositionally biased region" description="Gly residues" evidence="5">
    <location>
        <begin position="107"/>
        <end position="155"/>
    </location>
</feature>
<dbReference type="PANTHER" id="PTHR10302">
    <property type="entry name" value="SINGLE-STRANDED DNA-BINDING PROTEIN"/>
    <property type="match status" value="1"/>
</dbReference>
<dbReference type="PROSITE" id="PS50935">
    <property type="entry name" value="SSB"/>
    <property type="match status" value="1"/>
</dbReference>
<protein>
    <recommendedName>
        <fullName evidence="4">Single-stranded DNA-binding protein</fullName>
    </recommendedName>
</protein>
<gene>
    <name evidence="6" type="ORF">AL072_12090</name>
</gene>
<evidence type="ECO:0000256" key="2">
    <source>
        <dbReference type="ARBA" id="ARBA00023172"/>
    </source>
</evidence>
<dbReference type="AlphaFoldDB" id="A0AAC8VXX3"/>
<dbReference type="GO" id="GO:0003697">
    <property type="term" value="F:single-stranded DNA binding"/>
    <property type="evidence" value="ECO:0007669"/>
    <property type="project" value="InterPro"/>
</dbReference>
<dbReference type="InterPro" id="IPR011344">
    <property type="entry name" value="ssDNA-bd"/>
</dbReference>
<evidence type="ECO:0000256" key="5">
    <source>
        <dbReference type="SAM" id="MobiDB-lite"/>
    </source>
</evidence>
<evidence type="ECO:0000256" key="3">
    <source>
        <dbReference type="PROSITE-ProRule" id="PRU00252"/>
    </source>
</evidence>
<keyword evidence="7" id="KW-1185">Reference proteome</keyword>
<evidence type="ECO:0000256" key="4">
    <source>
        <dbReference type="RuleBase" id="RU000524"/>
    </source>
</evidence>
<keyword evidence="2" id="KW-0233">DNA recombination</keyword>
<dbReference type="InterPro" id="IPR012340">
    <property type="entry name" value="NA-bd_OB-fold"/>
</dbReference>
<evidence type="ECO:0000256" key="1">
    <source>
        <dbReference type="ARBA" id="ARBA00023125"/>
    </source>
</evidence>
<proteinExistence type="predicted"/>
<keyword evidence="1 3" id="KW-0238">DNA-binding</keyword>
<dbReference type="RefSeq" id="WP_045580112.1">
    <property type="nucleotide sequence ID" value="NZ_CP012401.1"/>
</dbReference>
<feature type="region of interest" description="Disordered" evidence="5">
    <location>
        <begin position="98"/>
        <end position="168"/>
    </location>
</feature>
<organism evidence="6 7">
    <name type="scientific">Azospirillum thiophilum</name>
    <dbReference type="NCBI Taxonomy" id="528244"/>
    <lineage>
        <taxon>Bacteria</taxon>
        <taxon>Pseudomonadati</taxon>
        <taxon>Pseudomonadota</taxon>
        <taxon>Alphaproteobacteria</taxon>
        <taxon>Rhodospirillales</taxon>
        <taxon>Azospirillaceae</taxon>
        <taxon>Azospirillum</taxon>
    </lineage>
</organism>
<dbReference type="EMBL" id="CP012401">
    <property type="protein sequence ID" value="ALG71534.1"/>
    <property type="molecule type" value="Genomic_DNA"/>
</dbReference>